<dbReference type="Pfam" id="PF02906">
    <property type="entry name" value="Fe_hyd_lg_C"/>
    <property type="match status" value="1"/>
</dbReference>
<evidence type="ECO:0000256" key="5">
    <source>
        <dbReference type="ARBA" id="ARBA00023004"/>
    </source>
</evidence>
<feature type="domain" description="4Fe-4S ferredoxin-type" evidence="7">
    <location>
        <begin position="187"/>
        <end position="216"/>
    </location>
</feature>
<evidence type="ECO:0000313" key="9">
    <source>
        <dbReference type="Proteomes" id="UP000053091"/>
    </source>
</evidence>
<dbReference type="GO" id="GO:0051539">
    <property type="term" value="F:4 iron, 4 sulfur cluster binding"/>
    <property type="evidence" value="ECO:0007669"/>
    <property type="project" value="UniProtKB-KW"/>
</dbReference>
<evidence type="ECO:0000313" key="8">
    <source>
        <dbReference type="EMBL" id="GAP43162.1"/>
    </source>
</evidence>
<dbReference type="InterPro" id="IPR004108">
    <property type="entry name" value="Fe_hydrogenase_lsu_C"/>
</dbReference>
<gene>
    <name evidence="8" type="ORF">TBC1_111304</name>
</gene>
<keyword evidence="4" id="KW-0249">Electron transport</keyword>
<dbReference type="Proteomes" id="UP000053091">
    <property type="component" value="Unassembled WGS sequence"/>
</dbReference>
<dbReference type="STRING" id="1678841.TBC1_111304"/>
<keyword evidence="5" id="KW-0408">Iron</keyword>
<dbReference type="Pfam" id="PF00037">
    <property type="entry name" value="Fer4"/>
    <property type="match status" value="2"/>
</dbReference>
<dbReference type="InterPro" id="IPR009016">
    <property type="entry name" value="Fe_hydrogenase"/>
</dbReference>
<keyword evidence="1" id="KW-0813">Transport</keyword>
<evidence type="ECO:0000256" key="2">
    <source>
        <dbReference type="ARBA" id="ARBA00022485"/>
    </source>
</evidence>
<dbReference type="AlphaFoldDB" id="A0A0S7BR65"/>
<dbReference type="Gene3D" id="3.30.70.20">
    <property type="match status" value="2"/>
</dbReference>
<dbReference type="PROSITE" id="PS51379">
    <property type="entry name" value="4FE4S_FER_2"/>
    <property type="match status" value="2"/>
</dbReference>
<dbReference type="Gene3D" id="3.40.950.10">
    <property type="entry name" value="Fe-only Hydrogenase (Larger Subunit), Chain L, domain 3"/>
    <property type="match status" value="1"/>
</dbReference>
<dbReference type="InterPro" id="IPR027631">
    <property type="entry name" value="Mono_FeFe_hydrog"/>
</dbReference>
<dbReference type="SUPFAM" id="SSF53920">
    <property type="entry name" value="Fe-only hydrogenase"/>
    <property type="match status" value="1"/>
</dbReference>
<sequence>MAQTNNATLIRREIITRLCRLYTQGRLDEIDRIPLDMAPRNTAAHNSRCCIHKARAIIRYRIMALLGFNVADETDELESLYSYALRSLAGTDHGSGVLTVVDEACTSCVKSNYTVSNLCRGCLASHCMVTCPKQAISMENGQAKIDPSKCVGCGLCQDACPYHAIIYVPIPCEESCPVKAIYRNEKGIEEIDYEKCIHCGKCMVACPFGAIMYRSQLIHVLHRIARADKPVVAMLAPAVCGQFRVNYQAVEQAVLKLGFTDVFEVAAGAAITARHEAEELAETLESGRPFMTTSCCPAWVEMTEKHLPQLKPSVSATWSPMRYTATLVREKYPHATVVFIGPCVAKQAEARKYEGVDFVMTFEELGSLMIAMNVDFQDFEQEEQGGVIPERIFTASSGVMRSVAAHYHGVPLKPLVVNGLNKRNIAGLRKLVAGKHDYNMIEVMACEGGCLSGPAGISSPEVARKLFNARAGVQVDAMAESK</sequence>
<keyword evidence="3" id="KW-0479">Metal-binding</keyword>
<dbReference type="PROSITE" id="PS00198">
    <property type="entry name" value="4FE4S_FER_1"/>
    <property type="match status" value="2"/>
</dbReference>
<dbReference type="RefSeq" id="WP_062039961.1">
    <property type="nucleotide sequence ID" value="NZ_DF968182.1"/>
</dbReference>
<evidence type="ECO:0000256" key="4">
    <source>
        <dbReference type="ARBA" id="ARBA00022982"/>
    </source>
</evidence>
<dbReference type="GO" id="GO:0046872">
    <property type="term" value="F:metal ion binding"/>
    <property type="evidence" value="ECO:0007669"/>
    <property type="project" value="UniProtKB-KW"/>
</dbReference>
<keyword evidence="6" id="KW-0411">Iron-sulfur</keyword>
<keyword evidence="9" id="KW-1185">Reference proteome</keyword>
<dbReference type="EMBL" id="DF968182">
    <property type="protein sequence ID" value="GAP43162.1"/>
    <property type="molecule type" value="Genomic_DNA"/>
</dbReference>
<dbReference type="PATRIC" id="fig|1678841.3.peg.1479"/>
<feature type="domain" description="4Fe-4S ferredoxin-type" evidence="7">
    <location>
        <begin position="141"/>
        <end position="170"/>
    </location>
</feature>
<dbReference type="SUPFAM" id="SSF54862">
    <property type="entry name" value="4Fe-4S ferredoxins"/>
    <property type="match status" value="1"/>
</dbReference>
<accession>A0A0S7BR65</accession>
<dbReference type="OrthoDB" id="9798098at2"/>
<dbReference type="PANTHER" id="PTHR42859:SF10">
    <property type="entry name" value="DIMETHYLSULFOXIDE REDUCTASE CHAIN B"/>
    <property type="match status" value="1"/>
</dbReference>
<keyword evidence="2" id="KW-0004">4Fe-4S</keyword>
<evidence type="ECO:0000256" key="1">
    <source>
        <dbReference type="ARBA" id="ARBA00022448"/>
    </source>
</evidence>
<evidence type="ECO:0000256" key="6">
    <source>
        <dbReference type="ARBA" id="ARBA00023014"/>
    </source>
</evidence>
<proteinExistence type="predicted"/>
<reference evidence="8" key="1">
    <citation type="journal article" date="2015" name="Genome Announc.">
        <title>Draft Genome Sequence of Bacteroidales Strain TBC1, a Novel Isolate from a Methanogenic Wastewater Treatment System.</title>
        <authorList>
            <person name="Tourlousse D.M."/>
            <person name="Matsuura N."/>
            <person name="Sun L."/>
            <person name="Toyonaga M."/>
            <person name="Kuroda K."/>
            <person name="Ohashi A."/>
            <person name="Cruz R."/>
            <person name="Yamaguchi T."/>
            <person name="Sekiguchi Y."/>
        </authorList>
    </citation>
    <scope>NUCLEOTIDE SEQUENCE [LARGE SCALE GENOMIC DNA]</scope>
    <source>
        <strain evidence="8">TBC1</strain>
    </source>
</reference>
<dbReference type="PANTHER" id="PTHR42859">
    <property type="entry name" value="OXIDOREDUCTASE"/>
    <property type="match status" value="1"/>
</dbReference>
<dbReference type="InterPro" id="IPR050294">
    <property type="entry name" value="RnfB_subfamily"/>
</dbReference>
<evidence type="ECO:0000259" key="7">
    <source>
        <dbReference type="PROSITE" id="PS51379"/>
    </source>
</evidence>
<dbReference type="CDD" id="cd10549">
    <property type="entry name" value="MtMvhB_like"/>
    <property type="match status" value="1"/>
</dbReference>
<evidence type="ECO:0000256" key="3">
    <source>
        <dbReference type="ARBA" id="ARBA00022723"/>
    </source>
</evidence>
<dbReference type="InterPro" id="IPR017900">
    <property type="entry name" value="4Fe4S_Fe_S_CS"/>
</dbReference>
<dbReference type="NCBIfam" id="TIGR04105">
    <property type="entry name" value="FeFe_hydrog_B1"/>
    <property type="match status" value="1"/>
</dbReference>
<protein>
    <submittedName>
        <fullName evidence="8">[FeFe] hydrogenase, group B1/B3</fullName>
    </submittedName>
</protein>
<name>A0A0S7BR65_9BACT</name>
<dbReference type="InterPro" id="IPR017896">
    <property type="entry name" value="4Fe4S_Fe-S-bd"/>
</dbReference>
<organism evidence="8">
    <name type="scientific">Lentimicrobium saccharophilum</name>
    <dbReference type="NCBI Taxonomy" id="1678841"/>
    <lineage>
        <taxon>Bacteria</taxon>
        <taxon>Pseudomonadati</taxon>
        <taxon>Bacteroidota</taxon>
        <taxon>Bacteroidia</taxon>
        <taxon>Bacteroidales</taxon>
        <taxon>Lentimicrobiaceae</taxon>
        <taxon>Lentimicrobium</taxon>
    </lineage>
</organism>